<dbReference type="PANTHER" id="PTHR11514:SF43">
    <property type="entry name" value="TRANSCRIPTION FACTOR MYC2"/>
    <property type="match status" value="1"/>
</dbReference>
<dbReference type="PROSITE" id="PS50888">
    <property type="entry name" value="BHLH"/>
    <property type="match status" value="1"/>
</dbReference>
<feature type="region of interest" description="Disordered" evidence="8">
    <location>
        <begin position="112"/>
        <end position="132"/>
    </location>
</feature>
<sequence>MNLWADDNASMMEAFMASTDGQGFPWAPAPANHLIRLHDPGKSMLQSSAATAAAPSQALFTQDSLQQRLQMIIDGTRESWAYAIFWQHSVDVGSGVSFLGWGDGYYKGCEQDKQRRKNATQSPSTAAEQEHRKRVLRDLNSLISGGPAGSSPDEAIDDEVTDTEWFFLVSMTQSFPNGTGLPGQAFFGGAPLWIAGRERLAAAPCERTRQAQALGIQCLVCVPVATGVVELGSTELIFQESEMINQVKVLFNLRSIDGGVPGSWLSSQPVTPAPGDQGDTDPSELWISDPSFIEIKDSVPPAIADISASKSQFRLENPTISSLTETHDSIAAQPPQRSQRQQQQPSFYSSTRELNFSDFGINSGATRQSFKPEFSTCGASKRNSSPAPVSAGLFSSHQQIPNEKKNNNSATATTSRESNEDGMLSFASAPACPASTNQVPLVAPAGDSDHSDLEASIREVESSRVIEPEKRPRKRGRKPANGREEPLNHVEAERMRREKLNQRFYALRAVVPNVSKMDKASLLGDAISYIKELGTKLQSLECEKENLESQIEALKRDREAGPGRVAAEHEAMAANGRGRCGGVEVEVKILGPEAMIRVQCHRRNHPAAKMMAALRELDLDVHYASVSVVKDLMIQQATVKMSGRGYTQEQLSSVLFARVTEP</sequence>
<evidence type="ECO:0000256" key="5">
    <source>
        <dbReference type="ARBA" id="ARBA00023242"/>
    </source>
</evidence>
<reference evidence="10 11" key="1">
    <citation type="journal article" date="2020" name="Nat. Food">
        <title>A phased Vanilla planifolia genome enables genetic improvement of flavour and production.</title>
        <authorList>
            <person name="Hasing T."/>
            <person name="Tang H."/>
            <person name="Brym M."/>
            <person name="Khazi F."/>
            <person name="Huang T."/>
            <person name="Chambers A.H."/>
        </authorList>
    </citation>
    <scope>NUCLEOTIDE SEQUENCE [LARGE SCALE GENOMIC DNA]</scope>
    <source>
        <tissue evidence="10">Leaf</tissue>
    </source>
</reference>
<protein>
    <recommendedName>
        <fullName evidence="6">Transcription factor</fullName>
        <shortName evidence="6">bHLH transcription factor</shortName>
    </recommendedName>
    <alternativeName>
        <fullName evidence="6">Basic helix-loop-helix protein</fullName>
    </alternativeName>
</protein>
<feature type="domain" description="BHLH" evidence="9">
    <location>
        <begin position="484"/>
        <end position="533"/>
    </location>
</feature>
<evidence type="ECO:0000256" key="7">
    <source>
        <dbReference type="SAM" id="Coils"/>
    </source>
</evidence>
<evidence type="ECO:0000256" key="6">
    <source>
        <dbReference type="RuleBase" id="RU369104"/>
    </source>
</evidence>
<keyword evidence="7" id="KW-0175">Coiled coil</keyword>
<dbReference type="Pfam" id="PF14215">
    <property type="entry name" value="bHLH-MYC_N"/>
    <property type="match status" value="1"/>
</dbReference>
<dbReference type="GO" id="GO:0005634">
    <property type="term" value="C:nucleus"/>
    <property type="evidence" value="ECO:0007669"/>
    <property type="project" value="UniProtKB-SubCell"/>
</dbReference>
<gene>
    <name evidence="10" type="ORF">HPP92_003125</name>
</gene>
<dbReference type="Pfam" id="PF00010">
    <property type="entry name" value="HLH"/>
    <property type="match status" value="1"/>
</dbReference>
<dbReference type="Proteomes" id="UP000639772">
    <property type="component" value="Chromosome 1"/>
</dbReference>
<comment type="similarity">
    <text evidence="2">Belongs to the bHLH protein family.</text>
</comment>
<feature type="compositionally biased region" description="Polar residues" evidence="8">
    <location>
        <begin position="377"/>
        <end position="416"/>
    </location>
</feature>
<dbReference type="InterPro" id="IPR045084">
    <property type="entry name" value="AIB/MYC-like"/>
</dbReference>
<dbReference type="OrthoDB" id="1926382at2759"/>
<evidence type="ECO:0000256" key="1">
    <source>
        <dbReference type="ARBA" id="ARBA00004123"/>
    </source>
</evidence>
<dbReference type="PANTHER" id="PTHR11514">
    <property type="entry name" value="MYC"/>
    <property type="match status" value="1"/>
</dbReference>
<feature type="compositionally biased region" description="Basic residues" evidence="8">
    <location>
        <begin position="471"/>
        <end position="480"/>
    </location>
</feature>
<dbReference type="InterPro" id="IPR036638">
    <property type="entry name" value="HLH_DNA-bd_sf"/>
</dbReference>
<proteinExistence type="inferred from homology"/>
<evidence type="ECO:0000256" key="3">
    <source>
        <dbReference type="ARBA" id="ARBA00023015"/>
    </source>
</evidence>
<feature type="coiled-coil region" evidence="7">
    <location>
        <begin position="530"/>
        <end position="557"/>
    </location>
</feature>
<dbReference type="GO" id="GO:0046983">
    <property type="term" value="F:protein dimerization activity"/>
    <property type="evidence" value="ECO:0007669"/>
    <property type="project" value="InterPro"/>
</dbReference>
<dbReference type="InterPro" id="IPR011598">
    <property type="entry name" value="bHLH_dom"/>
</dbReference>
<feature type="region of interest" description="Disordered" evidence="8">
    <location>
        <begin position="264"/>
        <end position="285"/>
    </location>
</feature>
<dbReference type="Pfam" id="PF22754">
    <property type="entry name" value="bHLH-TF_ACT-like_plant"/>
    <property type="match status" value="1"/>
</dbReference>
<evidence type="ECO:0000259" key="9">
    <source>
        <dbReference type="PROSITE" id="PS50888"/>
    </source>
</evidence>
<comment type="caution">
    <text evidence="10">The sequence shown here is derived from an EMBL/GenBank/DDBJ whole genome shotgun (WGS) entry which is preliminary data.</text>
</comment>
<evidence type="ECO:0000256" key="8">
    <source>
        <dbReference type="SAM" id="MobiDB-lite"/>
    </source>
</evidence>
<dbReference type="FunFam" id="4.10.280.10:FF:000078">
    <property type="entry name" value="Transcription factor bHLH13"/>
    <property type="match status" value="1"/>
</dbReference>
<dbReference type="CDD" id="cd11449">
    <property type="entry name" value="bHLH_AtAIB_like"/>
    <property type="match status" value="1"/>
</dbReference>
<name>A0A835S5M6_VANPL</name>
<keyword evidence="4 6" id="KW-0804">Transcription</keyword>
<dbReference type="AlphaFoldDB" id="A0A835S5M6"/>
<dbReference type="InterPro" id="IPR025610">
    <property type="entry name" value="MYC/MYB_N"/>
</dbReference>
<keyword evidence="3 6" id="KW-0805">Transcription regulation</keyword>
<keyword evidence="5 6" id="KW-0539">Nucleus</keyword>
<organism evidence="10 11">
    <name type="scientific">Vanilla planifolia</name>
    <name type="common">Vanilla</name>
    <dbReference type="NCBI Taxonomy" id="51239"/>
    <lineage>
        <taxon>Eukaryota</taxon>
        <taxon>Viridiplantae</taxon>
        <taxon>Streptophyta</taxon>
        <taxon>Embryophyta</taxon>
        <taxon>Tracheophyta</taxon>
        <taxon>Spermatophyta</taxon>
        <taxon>Magnoliopsida</taxon>
        <taxon>Liliopsida</taxon>
        <taxon>Asparagales</taxon>
        <taxon>Orchidaceae</taxon>
        <taxon>Vanilloideae</taxon>
        <taxon>Vanilleae</taxon>
        <taxon>Vanilla</taxon>
    </lineage>
</organism>
<dbReference type="GO" id="GO:0000976">
    <property type="term" value="F:transcription cis-regulatory region binding"/>
    <property type="evidence" value="ECO:0007669"/>
    <property type="project" value="TreeGrafter"/>
</dbReference>
<dbReference type="Gene3D" id="4.10.280.10">
    <property type="entry name" value="Helix-loop-helix DNA-binding domain"/>
    <property type="match status" value="1"/>
</dbReference>
<comment type="subcellular location">
    <subcellularLocation>
        <location evidence="1 6">Nucleus</location>
    </subcellularLocation>
</comment>
<evidence type="ECO:0000313" key="10">
    <source>
        <dbReference type="EMBL" id="KAG0503053.1"/>
    </source>
</evidence>
<accession>A0A835S5M6</accession>
<feature type="compositionally biased region" description="Basic and acidic residues" evidence="8">
    <location>
        <begin position="447"/>
        <end position="470"/>
    </location>
</feature>
<evidence type="ECO:0000256" key="2">
    <source>
        <dbReference type="ARBA" id="ARBA00005510"/>
    </source>
</evidence>
<dbReference type="EMBL" id="JADCNM010000001">
    <property type="protein sequence ID" value="KAG0503053.1"/>
    <property type="molecule type" value="Genomic_DNA"/>
</dbReference>
<dbReference type="SUPFAM" id="SSF47459">
    <property type="entry name" value="HLH, helix-loop-helix DNA-binding domain"/>
    <property type="match status" value="1"/>
</dbReference>
<feature type="region of interest" description="Disordered" evidence="8">
    <location>
        <begin position="374"/>
        <end position="487"/>
    </location>
</feature>
<dbReference type="SMART" id="SM00353">
    <property type="entry name" value="HLH"/>
    <property type="match status" value="1"/>
</dbReference>
<dbReference type="GO" id="GO:0003700">
    <property type="term" value="F:DNA-binding transcription factor activity"/>
    <property type="evidence" value="ECO:0007669"/>
    <property type="project" value="InterPro"/>
</dbReference>
<evidence type="ECO:0000313" key="11">
    <source>
        <dbReference type="Proteomes" id="UP000639772"/>
    </source>
</evidence>
<evidence type="ECO:0000256" key="4">
    <source>
        <dbReference type="ARBA" id="ARBA00023163"/>
    </source>
</evidence>
<dbReference type="InterPro" id="IPR054502">
    <property type="entry name" value="bHLH-TF_ACT-like_plant"/>
</dbReference>